<evidence type="ECO:0000313" key="1">
    <source>
        <dbReference type="EMBL" id="CAG8738758.1"/>
    </source>
</evidence>
<feature type="non-terminal residue" evidence="1">
    <location>
        <position position="1"/>
    </location>
</feature>
<comment type="caution">
    <text evidence="1">The sequence shown here is derived from an EMBL/GenBank/DDBJ whole genome shotgun (WGS) entry which is preliminary data.</text>
</comment>
<reference evidence="1" key="1">
    <citation type="submission" date="2021-06" db="EMBL/GenBank/DDBJ databases">
        <authorList>
            <person name="Kallberg Y."/>
            <person name="Tangrot J."/>
            <person name="Rosling A."/>
        </authorList>
    </citation>
    <scope>NUCLEOTIDE SEQUENCE</scope>
    <source>
        <strain evidence="1">MA461A</strain>
    </source>
</reference>
<name>A0ACA9Q712_9GLOM</name>
<dbReference type="EMBL" id="CAJVQC010028164">
    <property type="protein sequence ID" value="CAG8738758.1"/>
    <property type="molecule type" value="Genomic_DNA"/>
</dbReference>
<protein>
    <submittedName>
        <fullName evidence="1">7742_t:CDS:1</fullName>
    </submittedName>
</protein>
<evidence type="ECO:0000313" key="2">
    <source>
        <dbReference type="Proteomes" id="UP000789920"/>
    </source>
</evidence>
<accession>A0ACA9Q712</accession>
<sequence length="89" mass="10259">KCATKCETKCEAKCEAKYEAKCEAKYEAKYEVKYEVKYETTLGKPAVMFLQTDGCCFLEFFDVRLAALPQIARLFSRSSFDGPTRDTWE</sequence>
<feature type="non-terminal residue" evidence="1">
    <location>
        <position position="89"/>
    </location>
</feature>
<proteinExistence type="predicted"/>
<keyword evidence="2" id="KW-1185">Reference proteome</keyword>
<organism evidence="1 2">
    <name type="scientific">Racocetra persica</name>
    <dbReference type="NCBI Taxonomy" id="160502"/>
    <lineage>
        <taxon>Eukaryota</taxon>
        <taxon>Fungi</taxon>
        <taxon>Fungi incertae sedis</taxon>
        <taxon>Mucoromycota</taxon>
        <taxon>Glomeromycotina</taxon>
        <taxon>Glomeromycetes</taxon>
        <taxon>Diversisporales</taxon>
        <taxon>Gigasporaceae</taxon>
        <taxon>Racocetra</taxon>
    </lineage>
</organism>
<gene>
    <name evidence="1" type="ORF">RPERSI_LOCUS12938</name>
</gene>
<dbReference type="Proteomes" id="UP000789920">
    <property type="component" value="Unassembled WGS sequence"/>
</dbReference>